<evidence type="ECO:0000313" key="10">
    <source>
        <dbReference type="EMBL" id="NXK38867.1"/>
    </source>
</evidence>
<dbReference type="AlphaFoldDB" id="A0A7L0J497"/>
<keyword evidence="4" id="KW-0255">Endonuclease</keyword>
<gene>
    <name evidence="10" type="primary">Ervk6_1</name>
    <name evidence="10" type="ORF">PIPCHL_R09447</name>
</gene>
<feature type="non-terminal residue" evidence="10">
    <location>
        <position position="300"/>
    </location>
</feature>
<keyword evidence="8" id="KW-0511">Multifunctional enzyme</keyword>
<dbReference type="InterPro" id="IPR043128">
    <property type="entry name" value="Rev_trsase/Diguanyl_cyclase"/>
</dbReference>
<protein>
    <submittedName>
        <fullName evidence="10">POK6 protein</fullName>
    </submittedName>
</protein>
<organism evidence="10 11">
    <name type="scientific">Piprites chloris</name>
    <name type="common">Wing-barred manakin</name>
    <dbReference type="NCBI Taxonomy" id="114369"/>
    <lineage>
        <taxon>Eukaryota</taxon>
        <taxon>Metazoa</taxon>
        <taxon>Chordata</taxon>
        <taxon>Craniata</taxon>
        <taxon>Vertebrata</taxon>
        <taxon>Euteleostomi</taxon>
        <taxon>Archelosauria</taxon>
        <taxon>Archosauria</taxon>
        <taxon>Dinosauria</taxon>
        <taxon>Saurischia</taxon>
        <taxon>Theropoda</taxon>
        <taxon>Coelurosauria</taxon>
        <taxon>Aves</taxon>
        <taxon>Neognathae</taxon>
        <taxon>Neoaves</taxon>
        <taxon>Telluraves</taxon>
        <taxon>Australaves</taxon>
        <taxon>Passeriformes</taxon>
        <taxon>Pipridae</taxon>
        <taxon>Piprites</taxon>
    </lineage>
</organism>
<dbReference type="InterPro" id="IPR010661">
    <property type="entry name" value="RVT_thumb"/>
</dbReference>
<evidence type="ECO:0000256" key="5">
    <source>
        <dbReference type="ARBA" id="ARBA00022801"/>
    </source>
</evidence>
<evidence type="ECO:0000259" key="9">
    <source>
        <dbReference type="Pfam" id="PF06817"/>
    </source>
</evidence>
<dbReference type="PANTHER" id="PTHR41694:SF4">
    <property type="entry name" value="ENDOGENOUS RETROVIRUS GROUP K MEMBER 10 POL PROTEIN-RELATED"/>
    <property type="match status" value="1"/>
</dbReference>
<keyword evidence="6" id="KW-0862">Zinc</keyword>
<reference evidence="10 11" key="1">
    <citation type="submission" date="2019-09" db="EMBL/GenBank/DDBJ databases">
        <title>Bird 10,000 Genomes (B10K) Project - Family phase.</title>
        <authorList>
            <person name="Zhang G."/>
        </authorList>
    </citation>
    <scope>NUCLEOTIDE SEQUENCE [LARGE SCALE GENOMIC DNA]</scope>
    <source>
        <strain evidence="10">B10K-DU-007-02</strain>
        <tissue evidence="10">Mixed tissue sample</tissue>
    </source>
</reference>
<keyword evidence="1" id="KW-0808">Transferase</keyword>
<keyword evidence="11" id="KW-1185">Reference proteome</keyword>
<evidence type="ECO:0000256" key="6">
    <source>
        <dbReference type="ARBA" id="ARBA00022833"/>
    </source>
</evidence>
<name>A0A7L0J497_PIPCL</name>
<feature type="domain" description="Reverse transcriptase thumb" evidence="9">
    <location>
        <begin position="26"/>
        <end position="89"/>
    </location>
</feature>
<dbReference type="GO" id="GO:0004519">
    <property type="term" value="F:endonuclease activity"/>
    <property type="evidence" value="ECO:0007669"/>
    <property type="project" value="UniProtKB-KW"/>
</dbReference>
<evidence type="ECO:0000256" key="2">
    <source>
        <dbReference type="ARBA" id="ARBA00022695"/>
    </source>
</evidence>
<keyword evidence="5" id="KW-0378">Hydrolase</keyword>
<feature type="non-terminal residue" evidence="10">
    <location>
        <position position="1"/>
    </location>
</feature>
<evidence type="ECO:0000256" key="3">
    <source>
        <dbReference type="ARBA" id="ARBA00022722"/>
    </source>
</evidence>
<keyword evidence="2" id="KW-0548">Nucleotidyltransferase</keyword>
<keyword evidence="7" id="KW-0695">RNA-directed DNA polymerase</keyword>
<dbReference type="EMBL" id="VXAH01000246">
    <property type="protein sequence ID" value="NXK38867.1"/>
    <property type="molecule type" value="Genomic_DNA"/>
</dbReference>
<sequence length="300" mass="33763">VLPEKIQTSTPWRYLGWQITHVPIKPQKISIPLQVTTLNELQNVLGTLNWLCPVIGLSTDDLHSLFELLKGDPNLTSPRALTPEAEHSLSIITNKINVLQVHRRLEHEEAVLIVLRGPTQPFALLGQLYANKIKMCLWEWIFLPHQFTKTLVSLPELLAKLCFRGRTRCWELMGSDPTEIYLPITSQHLEQLLVMSLDFRIALADFSGSIKIIHYPPCKFVQNINKIPLKYTSNWSPDPIPNALTIFTDGSGTTGNAVIVWKWQQDIHHVSGSPQLVELSAVVCALFPDALNIVSASAYV</sequence>
<accession>A0A7L0J497</accession>
<dbReference type="SUPFAM" id="SSF56672">
    <property type="entry name" value="DNA/RNA polymerases"/>
    <property type="match status" value="1"/>
</dbReference>
<evidence type="ECO:0000256" key="8">
    <source>
        <dbReference type="ARBA" id="ARBA00023268"/>
    </source>
</evidence>
<comment type="caution">
    <text evidence="10">The sequence shown here is derived from an EMBL/GenBank/DDBJ whole genome shotgun (WGS) entry which is preliminary data.</text>
</comment>
<dbReference type="Proteomes" id="UP000520962">
    <property type="component" value="Unassembled WGS sequence"/>
</dbReference>
<evidence type="ECO:0000256" key="1">
    <source>
        <dbReference type="ARBA" id="ARBA00022679"/>
    </source>
</evidence>
<dbReference type="PANTHER" id="PTHR41694">
    <property type="entry name" value="ENDOGENOUS RETROVIRUS GROUP K MEMBER POL PROTEIN"/>
    <property type="match status" value="1"/>
</dbReference>
<evidence type="ECO:0000256" key="4">
    <source>
        <dbReference type="ARBA" id="ARBA00022759"/>
    </source>
</evidence>
<dbReference type="InterPro" id="IPR043502">
    <property type="entry name" value="DNA/RNA_pol_sf"/>
</dbReference>
<evidence type="ECO:0000256" key="7">
    <source>
        <dbReference type="ARBA" id="ARBA00022918"/>
    </source>
</evidence>
<keyword evidence="3" id="KW-0540">Nuclease</keyword>
<dbReference type="GO" id="GO:0003964">
    <property type="term" value="F:RNA-directed DNA polymerase activity"/>
    <property type="evidence" value="ECO:0007669"/>
    <property type="project" value="UniProtKB-KW"/>
</dbReference>
<dbReference type="Pfam" id="PF06817">
    <property type="entry name" value="RVT_thumb"/>
    <property type="match status" value="1"/>
</dbReference>
<proteinExistence type="predicted"/>
<dbReference type="GO" id="GO:0035613">
    <property type="term" value="F:RNA stem-loop binding"/>
    <property type="evidence" value="ECO:0007669"/>
    <property type="project" value="TreeGrafter"/>
</dbReference>
<evidence type="ECO:0000313" key="11">
    <source>
        <dbReference type="Proteomes" id="UP000520962"/>
    </source>
</evidence>
<dbReference type="Gene3D" id="3.30.70.270">
    <property type="match status" value="1"/>
</dbReference>
<dbReference type="GO" id="GO:0016787">
    <property type="term" value="F:hydrolase activity"/>
    <property type="evidence" value="ECO:0007669"/>
    <property type="project" value="UniProtKB-KW"/>
</dbReference>